<dbReference type="GO" id="GO:0016491">
    <property type="term" value="F:oxidoreductase activity"/>
    <property type="evidence" value="ECO:0007669"/>
    <property type="project" value="UniProtKB-KW"/>
</dbReference>
<comment type="caution">
    <text evidence="3">The sequence shown here is derived from an EMBL/GenBank/DDBJ whole genome shotgun (WGS) entry which is preliminary data.</text>
</comment>
<evidence type="ECO:0000256" key="1">
    <source>
        <dbReference type="ARBA" id="ARBA00023002"/>
    </source>
</evidence>
<dbReference type="InterPro" id="IPR036812">
    <property type="entry name" value="NAD(P)_OxRdtase_dom_sf"/>
</dbReference>
<gene>
    <name evidence="3" type="ORF">N7532_004109</name>
</gene>
<evidence type="ECO:0000313" key="3">
    <source>
        <dbReference type="EMBL" id="KAJ5103580.1"/>
    </source>
</evidence>
<evidence type="ECO:0000259" key="2">
    <source>
        <dbReference type="Pfam" id="PF00248"/>
    </source>
</evidence>
<dbReference type="AlphaFoldDB" id="A0A9W9FP77"/>
<accession>A0A9W9FP77</accession>
<organism evidence="3 4">
    <name type="scientific">Penicillium argentinense</name>
    <dbReference type="NCBI Taxonomy" id="1131581"/>
    <lineage>
        <taxon>Eukaryota</taxon>
        <taxon>Fungi</taxon>
        <taxon>Dikarya</taxon>
        <taxon>Ascomycota</taxon>
        <taxon>Pezizomycotina</taxon>
        <taxon>Eurotiomycetes</taxon>
        <taxon>Eurotiomycetidae</taxon>
        <taxon>Eurotiales</taxon>
        <taxon>Aspergillaceae</taxon>
        <taxon>Penicillium</taxon>
    </lineage>
</organism>
<dbReference type="SUPFAM" id="SSF51430">
    <property type="entry name" value="NAD(P)-linked oxidoreductase"/>
    <property type="match status" value="1"/>
</dbReference>
<sequence>MSLPLRALRRNGPHVSSIGLGFGSMSGFYGPPGDLDSRLSLLDHANATGLHLWDLADIYGDSEDLVGKWFKRSG</sequence>
<feature type="domain" description="NADP-dependent oxidoreductase" evidence="2">
    <location>
        <begin position="20"/>
        <end position="72"/>
    </location>
</feature>
<dbReference type="EMBL" id="JAPQKI010000004">
    <property type="protein sequence ID" value="KAJ5103580.1"/>
    <property type="molecule type" value="Genomic_DNA"/>
</dbReference>
<dbReference type="OrthoDB" id="37537at2759"/>
<name>A0A9W9FP77_9EURO</name>
<reference evidence="3" key="1">
    <citation type="submission" date="2022-11" db="EMBL/GenBank/DDBJ databases">
        <authorList>
            <person name="Petersen C."/>
        </authorList>
    </citation>
    <scope>NUCLEOTIDE SEQUENCE</scope>
    <source>
        <strain evidence="3">IBT 30761</strain>
    </source>
</reference>
<reference evidence="3" key="2">
    <citation type="journal article" date="2023" name="IMA Fungus">
        <title>Comparative genomic study of the Penicillium genus elucidates a diverse pangenome and 15 lateral gene transfer events.</title>
        <authorList>
            <person name="Petersen C."/>
            <person name="Sorensen T."/>
            <person name="Nielsen M.R."/>
            <person name="Sondergaard T.E."/>
            <person name="Sorensen J.L."/>
            <person name="Fitzpatrick D.A."/>
            <person name="Frisvad J.C."/>
            <person name="Nielsen K.L."/>
        </authorList>
    </citation>
    <scope>NUCLEOTIDE SEQUENCE</scope>
    <source>
        <strain evidence="3">IBT 30761</strain>
    </source>
</reference>
<keyword evidence="4" id="KW-1185">Reference proteome</keyword>
<proteinExistence type="predicted"/>
<dbReference type="InterPro" id="IPR023210">
    <property type="entry name" value="NADP_OxRdtase_dom"/>
</dbReference>
<keyword evidence="1" id="KW-0560">Oxidoreductase</keyword>
<protein>
    <recommendedName>
        <fullName evidence="2">NADP-dependent oxidoreductase domain-containing protein</fullName>
    </recommendedName>
</protein>
<evidence type="ECO:0000313" key="4">
    <source>
        <dbReference type="Proteomes" id="UP001149074"/>
    </source>
</evidence>
<dbReference type="Proteomes" id="UP001149074">
    <property type="component" value="Unassembled WGS sequence"/>
</dbReference>
<dbReference type="RefSeq" id="XP_056476960.1">
    <property type="nucleotide sequence ID" value="XM_056616603.1"/>
</dbReference>
<dbReference type="Gene3D" id="3.20.20.100">
    <property type="entry name" value="NADP-dependent oxidoreductase domain"/>
    <property type="match status" value="1"/>
</dbReference>
<dbReference type="GeneID" id="81355582"/>
<dbReference type="Pfam" id="PF00248">
    <property type="entry name" value="Aldo_ket_red"/>
    <property type="match status" value="1"/>
</dbReference>